<accession>A0A5E4QY31</accession>
<organism evidence="4 5">
    <name type="scientific">Leptidea sinapis</name>
    <dbReference type="NCBI Taxonomy" id="189913"/>
    <lineage>
        <taxon>Eukaryota</taxon>
        <taxon>Metazoa</taxon>
        <taxon>Ecdysozoa</taxon>
        <taxon>Arthropoda</taxon>
        <taxon>Hexapoda</taxon>
        <taxon>Insecta</taxon>
        <taxon>Pterygota</taxon>
        <taxon>Neoptera</taxon>
        <taxon>Endopterygota</taxon>
        <taxon>Lepidoptera</taxon>
        <taxon>Glossata</taxon>
        <taxon>Ditrysia</taxon>
        <taxon>Papilionoidea</taxon>
        <taxon>Pieridae</taxon>
        <taxon>Dismorphiinae</taxon>
        <taxon>Leptidea</taxon>
    </lineage>
</organism>
<dbReference type="EMBL" id="FZQP02006643">
    <property type="protein sequence ID" value="VVD03124.1"/>
    <property type="molecule type" value="Genomic_DNA"/>
</dbReference>
<evidence type="ECO:0000313" key="4">
    <source>
        <dbReference type="EMBL" id="VVD03124.1"/>
    </source>
</evidence>
<feature type="domain" description="GST N-terminal" evidence="2">
    <location>
        <begin position="150"/>
        <end position="231"/>
    </location>
</feature>
<dbReference type="SFLD" id="SFLDS00019">
    <property type="entry name" value="Glutathione_Transferase_(cytos"/>
    <property type="match status" value="2"/>
</dbReference>
<feature type="domain" description="GST C-terminal" evidence="3">
    <location>
        <begin position="237"/>
        <end position="364"/>
    </location>
</feature>
<dbReference type="FunFam" id="1.20.1050.10:FF:000007">
    <property type="entry name" value="Glutathione S-transferase 1-1"/>
    <property type="match status" value="1"/>
</dbReference>
<protein>
    <submittedName>
        <fullName evidence="4">Uncharacterized protein</fullName>
    </submittedName>
</protein>
<proteinExistence type="predicted"/>
<dbReference type="PANTHER" id="PTHR43969">
    <property type="entry name" value="GLUTATHIONE S TRANSFERASE D10, ISOFORM A-RELATED"/>
    <property type="match status" value="1"/>
</dbReference>
<keyword evidence="5" id="KW-1185">Reference proteome</keyword>
<dbReference type="CDD" id="cd03177">
    <property type="entry name" value="GST_C_Delta_Epsilon"/>
    <property type="match status" value="1"/>
</dbReference>
<dbReference type="CDD" id="cd03045">
    <property type="entry name" value="GST_N_Delta_Epsilon"/>
    <property type="match status" value="2"/>
</dbReference>
<dbReference type="PROSITE" id="PS50404">
    <property type="entry name" value="GST_NTER"/>
    <property type="match status" value="2"/>
</dbReference>
<evidence type="ECO:0000259" key="3">
    <source>
        <dbReference type="PROSITE" id="PS50405"/>
    </source>
</evidence>
<dbReference type="GO" id="GO:0006749">
    <property type="term" value="P:glutathione metabolic process"/>
    <property type="evidence" value="ECO:0007669"/>
    <property type="project" value="TreeGrafter"/>
</dbReference>
<dbReference type="InterPro" id="IPR036282">
    <property type="entry name" value="Glutathione-S-Trfase_C_sf"/>
</dbReference>
<dbReference type="AlphaFoldDB" id="A0A5E4QY31"/>
<dbReference type="InterPro" id="IPR010987">
    <property type="entry name" value="Glutathione-S-Trfase_C-like"/>
</dbReference>
<reference evidence="4 5" key="1">
    <citation type="submission" date="2017-07" db="EMBL/GenBank/DDBJ databases">
        <authorList>
            <person name="Talla V."/>
            <person name="Backstrom N."/>
        </authorList>
    </citation>
    <scope>NUCLEOTIDE SEQUENCE [LARGE SCALE GENOMIC DNA]</scope>
</reference>
<evidence type="ECO:0000256" key="1">
    <source>
        <dbReference type="ARBA" id="ARBA00011738"/>
    </source>
</evidence>
<evidence type="ECO:0000313" key="5">
    <source>
        <dbReference type="Proteomes" id="UP000324832"/>
    </source>
</evidence>
<name>A0A5E4QY31_9NEOP</name>
<dbReference type="PROSITE" id="PS50405">
    <property type="entry name" value="GST_CTER"/>
    <property type="match status" value="1"/>
</dbReference>
<dbReference type="FunFam" id="3.40.30.10:FF:000034">
    <property type="entry name" value="glutathione S-transferase 1"/>
    <property type="match status" value="2"/>
</dbReference>
<dbReference type="Pfam" id="PF13417">
    <property type="entry name" value="GST_N_3"/>
    <property type="match status" value="2"/>
</dbReference>
<dbReference type="Proteomes" id="UP000324832">
    <property type="component" value="Unassembled WGS sequence"/>
</dbReference>
<feature type="domain" description="GST N-terminal" evidence="2">
    <location>
        <begin position="1"/>
        <end position="82"/>
    </location>
</feature>
<dbReference type="GO" id="GO:0004364">
    <property type="term" value="F:glutathione transferase activity"/>
    <property type="evidence" value="ECO:0007669"/>
    <property type="project" value="TreeGrafter"/>
</dbReference>
<dbReference type="Pfam" id="PF00043">
    <property type="entry name" value="GST_C"/>
    <property type="match status" value="1"/>
</dbReference>
<dbReference type="SFLD" id="SFLDG01153">
    <property type="entry name" value="Main.4:_Theta-like"/>
    <property type="match status" value="1"/>
</dbReference>
<gene>
    <name evidence="4" type="ORF">LSINAPIS_LOCUS13179</name>
</gene>
<dbReference type="Gene3D" id="1.20.1050.10">
    <property type="match status" value="2"/>
</dbReference>
<evidence type="ECO:0000259" key="2">
    <source>
        <dbReference type="PROSITE" id="PS50404"/>
    </source>
</evidence>
<dbReference type="PANTHER" id="PTHR43969:SF9">
    <property type="entry name" value="GLUTATHIONE S TRANSFERASE D10, ISOFORM A-RELATED"/>
    <property type="match status" value="1"/>
</dbReference>
<comment type="subunit">
    <text evidence="1">Homodimer.</text>
</comment>
<dbReference type="SFLD" id="SFLDG00358">
    <property type="entry name" value="Main_(cytGST)"/>
    <property type="match status" value="2"/>
</dbReference>
<sequence length="364" mass="41667">MVLTLYNLDASPPCRACQMVLEYLKLPFNYVTVNTLNKEQLTEEYIKMNPQHTIPTLVDDDFVVWDSHAIVVYLVTKYGKDDALYSSDPKKRALIDQRLHFDTGVLFPALRDTLVPIVYFGEKQSKPENLEKIVSAYDFTEKFLTKASIMVLSLYNLDASPPCRACQMALGYLNLPVKYITTDLLKKDHHTEEYLKMNPQHTIPTLVDDDFVVWDSHAIVTYLVTKYGKDDSLYPTDAKKRAIIDQRLHFDTGILFPALRYTVAPIFFFGEKQPKPENLEKIKSAYEFTEKFLTKPWIAGDELTVADFCCSATISSLNTIIPIDAGIYPNISGWLKRCSELDAYKKYNLPGLNDFKSLYESRVG</sequence>
<dbReference type="SUPFAM" id="SSF47616">
    <property type="entry name" value="GST C-terminal domain-like"/>
    <property type="match status" value="2"/>
</dbReference>
<dbReference type="Gene3D" id="3.40.30.10">
    <property type="entry name" value="Glutaredoxin"/>
    <property type="match status" value="2"/>
</dbReference>
<dbReference type="InterPro" id="IPR040079">
    <property type="entry name" value="Glutathione_S-Trfase"/>
</dbReference>
<dbReference type="InterPro" id="IPR036249">
    <property type="entry name" value="Thioredoxin-like_sf"/>
</dbReference>
<dbReference type="InterPro" id="IPR004046">
    <property type="entry name" value="GST_C"/>
</dbReference>
<dbReference type="SUPFAM" id="SSF52833">
    <property type="entry name" value="Thioredoxin-like"/>
    <property type="match status" value="2"/>
</dbReference>
<dbReference type="InterPro" id="IPR004045">
    <property type="entry name" value="Glutathione_S-Trfase_N"/>
</dbReference>